<keyword evidence="1" id="KW-0732">Signal</keyword>
<reference evidence="2 3" key="1">
    <citation type="submission" date="2024-11" db="EMBL/GenBank/DDBJ databases">
        <title>The Natural Products Discovery Center: Release of the First 8490 Sequenced Strains for Exploring Actinobacteria Biosynthetic Diversity.</title>
        <authorList>
            <person name="Kalkreuter E."/>
            <person name="Kautsar S.A."/>
            <person name="Yang D."/>
            <person name="Bader C.D."/>
            <person name="Teijaro C.N."/>
            <person name="Fluegel L."/>
            <person name="Davis C.M."/>
            <person name="Simpson J.R."/>
            <person name="Lauterbach L."/>
            <person name="Steele A.D."/>
            <person name="Gui C."/>
            <person name="Meng S."/>
            <person name="Li G."/>
            <person name="Viehrig K."/>
            <person name="Ye F."/>
            <person name="Su P."/>
            <person name="Kiefer A.F."/>
            <person name="Nichols A."/>
            <person name="Cepeda A.J."/>
            <person name="Yan W."/>
            <person name="Fan B."/>
            <person name="Jiang Y."/>
            <person name="Adhikari A."/>
            <person name="Zheng C.-J."/>
            <person name="Schuster L."/>
            <person name="Cowan T.M."/>
            <person name="Smanski M.J."/>
            <person name="Chevrette M.G."/>
            <person name="De Carvalho L.P.S."/>
            <person name="Shen B."/>
        </authorList>
    </citation>
    <scope>NUCLEOTIDE SEQUENCE [LARGE SCALE GENOMIC DNA]</scope>
    <source>
        <strain evidence="2 3">NPDC078403</strain>
    </source>
</reference>
<organism evidence="2 3">
    <name type="scientific">Pseudoalteromonas rhizosphaerae</name>
    <dbReference type="NCBI Taxonomy" id="2518973"/>
    <lineage>
        <taxon>Bacteria</taxon>
        <taxon>Pseudomonadati</taxon>
        <taxon>Pseudomonadota</taxon>
        <taxon>Gammaproteobacteria</taxon>
        <taxon>Alteromonadales</taxon>
        <taxon>Pseudoalteromonadaceae</taxon>
        <taxon>Pseudoalteromonas</taxon>
    </lineage>
</organism>
<accession>A0ABW8KY64</accession>
<dbReference type="PROSITE" id="PS51257">
    <property type="entry name" value="PROKAR_LIPOPROTEIN"/>
    <property type="match status" value="1"/>
</dbReference>
<keyword evidence="3" id="KW-1185">Reference proteome</keyword>
<proteinExistence type="predicted"/>
<sequence length="171" mass="18183">MQHFKLSHLGLLLAALTLSGCSNDDDHNTVEIPPMVNKAPTATADMVTTQTEVVIEDMLQGSDPEGDTLTFSLVTEPMLGMVVVNSDGSYTYTPNLETTGSDSFTFAVSDGVNSQVTAMVDITIEALEVDFALLGRAAFNQAATDKPLSVNGRTFTNADENATFDDLLGNN</sequence>
<feature type="signal peptide" evidence="1">
    <location>
        <begin position="1"/>
        <end position="24"/>
    </location>
</feature>
<dbReference type="Pfam" id="PF17963">
    <property type="entry name" value="Big_9"/>
    <property type="match status" value="1"/>
</dbReference>
<comment type="caution">
    <text evidence="2">The sequence shown here is derived from an EMBL/GenBank/DDBJ whole genome shotgun (WGS) entry which is preliminary data.</text>
</comment>
<evidence type="ECO:0000313" key="2">
    <source>
        <dbReference type="EMBL" id="MFK3864735.1"/>
    </source>
</evidence>
<name>A0ABW8KY64_9GAMM</name>
<protein>
    <submittedName>
        <fullName evidence="2">Ig-like domain-containing protein</fullName>
    </submittedName>
</protein>
<feature type="chain" id="PRO_5046560043" evidence="1">
    <location>
        <begin position="25"/>
        <end position="171"/>
    </location>
</feature>
<dbReference type="RefSeq" id="WP_149979975.1">
    <property type="nucleotide sequence ID" value="NZ_CABVLM010000001.1"/>
</dbReference>
<dbReference type="EMBL" id="JBJDOT010000016">
    <property type="protein sequence ID" value="MFK3864735.1"/>
    <property type="molecule type" value="Genomic_DNA"/>
</dbReference>
<gene>
    <name evidence="2" type="ORF">ACI2JU_12780</name>
</gene>
<dbReference type="Proteomes" id="UP001620262">
    <property type="component" value="Unassembled WGS sequence"/>
</dbReference>
<evidence type="ECO:0000256" key="1">
    <source>
        <dbReference type="SAM" id="SignalP"/>
    </source>
</evidence>
<evidence type="ECO:0000313" key="3">
    <source>
        <dbReference type="Proteomes" id="UP001620262"/>
    </source>
</evidence>
<dbReference type="Gene3D" id="2.60.40.3440">
    <property type="match status" value="1"/>
</dbReference>